<evidence type="ECO:0000256" key="8">
    <source>
        <dbReference type="ARBA" id="ARBA00048731"/>
    </source>
</evidence>
<dbReference type="InterPro" id="IPR006140">
    <property type="entry name" value="D-isomer_DH_NAD-bd"/>
</dbReference>
<dbReference type="InterPro" id="IPR029753">
    <property type="entry name" value="D-isomer_DH_CS"/>
</dbReference>
<evidence type="ECO:0000256" key="7">
    <source>
        <dbReference type="ARBA" id="ARBA00048126"/>
    </source>
</evidence>
<keyword evidence="12" id="KW-1185">Reference proteome</keyword>
<dbReference type="SUPFAM" id="SSF143548">
    <property type="entry name" value="Serine metabolism enzymes domain"/>
    <property type="match status" value="1"/>
</dbReference>
<evidence type="ECO:0000256" key="4">
    <source>
        <dbReference type="ARBA" id="ARBA00021582"/>
    </source>
</evidence>
<comment type="catalytic activity">
    <reaction evidence="7">
        <text>(R)-2-hydroxyglutarate + NAD(+) = 2-oxoglutarate + NADH + H(+)</text>
        <dbReference type="Rhea" id="RHEA:49612"/>
        <dbReference type="ChEBI" id="CHEBI:15378"/>
        <dbReference type="ChEBI" id="CHEBI:15801"/>
        <dbReference type="ChEBI" id="CHEBI:16810"/>
        <dbReference type="ChEBI" id="CHEBI:57540"/>
        <dbReference type="ChEBI" id="CHEBI:57945"/>
        <dbReference type="EC" id="1.1.1.399"/>
    </reaction>
</comment>
<dbReference type="Pfam" id="PF19304">
    <property type="entry name" value="PGDH_inter"/>
    <property type="match status" value="1"/>
</dbReference>
<sequence>MVDTQPVVVIADPLAESAVEVISRDFTVREIDGTDVASLHEALADAEAVIVRSATTIDAAALEAAPKLKVVARAGVGLDNVAVPAATERGVMVVNAPTSNIVSAAEQAINLLLASARHTARADQSLREGRWDRKKFTGVEVRGKTVGVIGLGKIGQLVAARMKAFETEIVAYDPFVQPSRAAQLGIKLLSLEDLLAVSDFVTIHLPKTPETAGLIGAEQLAKAKPGVRVVNAARGGLIDEDALYEALKSGRVAAAGLDVFVSEPCTDSPLFTLDNVVAAPHLGASTREAQDNAGLAVAKSVALALAGEFVADAVNVQAGGIVAEEVRPYLPLAERLGRTLTALADGAVQSVTVEVKGTIAEEDVSILQLAASKGLFASVADSVTYVNAPLVAKQRGVDVGIHVSAGGDQNTVTLRGALVDGRTITVSGTVAGLTGETLKLVEINGFDLDIDADGALLMLGYADHPGVIGLIGGTLGDLSINIASMQVARKAAGGEAFMVMGTDAEVPGEVAAQVRETIGANAVATVTLED</sequence>
<dbReference type="NCBIfam" id="TIGR01327">
    <property type="entry name" value="PGDH"/>
    <property type="match status" value="1"/>
</dbReference>
<proteinExistence type="inferred from homology"/>
<dbReference type="SUPFAM" id="SSF51735">
    <property type="entry name" value="NAD(P)-binding Rossmann-fold domains"/>
    <property type="match status" value="1"/>
</dbReference>
<dbReference type="Pfam" id="PF01842">
    <property type="entry name" value="ACT"/>
    <property type="match status" value="1"/>
</dbReference>
<evidence type="ECO:0000313" key="11">
    <source>
        <dbReference type="EMBL" id="MFC4335590.1"/>
    </source>
</evidence>
<evidence type="ECO:0000256" key="3">
    <source>
        <dbReference type="ARBA" id="ARBA00005854"/>
    </source>
</evidence>
<dbReference type="CDD" id="cd04902">
    <property type="entry name" value="ACT_3PGDH-xct"/>
    <property type="match status" value="1"/>
</dbReference>
<dbReference type="PROSITE" id="PS00671">
    <property type="entry name" value="D_2_HYDROXYACID_DH_3"/>
    <property type="match status" value="1"/>
</dbReference>
<keyword evidence="9" id="KW-0718">Serine biosynthesis</keyword>
<dbReference type="PROSITE" id="PS51671">
    <property type="entry name" value="ACT"/>
    <property type="match status" value="1"/>
</dbReference>
<dbReference type="InterPro" id="IPR006139">
    <property type="entry name" value="D-isomer_2_OHA_DH_cat_dom"/>
</dbReference>
<evidence type="ECO:0000313" key="12">
    <source>
        <dbReference type="Proteomes" id="UP001595823"/>
    </source>
</evidence>
<evidence type="ECO:0000256" key="1">
    <source>
        <dbReference type="ARBA" id="ARBA00003800"/>
    </source>
</evidence>
<evidence type="ECO:0000256" key="6">
    <source>
        <dbReference type="ARBA" id="ARBA00023027"/>
    </source>
</evidence>
<organism evidence="11 12">
    <name type="scientific">Salininema proteolyticum</name>
    <dbReference type="NCBI Taxonomy" id="1607685"/>
    <lineage>
        <taxon>Bacteria</taxon>
        <taxon>Bacillati</taxon>
        <taxon>Actinomycetota</taxon>
        <taxon>Actinomycetes</taxon>
        <taxon>Glycomycetales</taxon>
        <taxon>Glycomycetaceae</taxon>
        <taxon>Salininema</taxon>
    </lineage>
</organism>
<keyword evidence="5 9" id="KW-0560">Oxidoreductase</keyword>
<feature type="domain" description="ACT" evidence="10">
    <location>
        <begin position="456"/>
        <end position="530"/>
    </location>
</feature>
<dbReference type="SUPFAM" id="SSF55021">
    <property type="entry name" value="ACT-like"/>
    <property type="match status" value="1"/>
</dbReference>
<dbReference type="Gene3D" id="3.40.50.720">
    <property type="entry name" value="NAD(P)-binding Rossmann-like Domain"/>
    <property type="match status" value="2"/>
</dbReference>
<evidence type="ECO:0000256" key="2">
    <source>
        <dbReference type="ARBA" id="ARBA00005216"/>
    </source>
</evidence>
<keyword evidence="6 9" id="KW-0520">NAD</keyword>
<protein>
    <recommendedName>
        <fullName evidence="4 9">D-3-phosphoglycerate dehydrogenase</fullName>
        <ecNumber evidence="9">1.1.1.95</ecNumber>
    </recommendedName>
</protein>
<dbReference type="Pfam" id="PF00389">
    <property type="entry name" value="2-Hacid_dh"/>
    <property type="match status" value="1"/>
</dbReference>
<dbReference type="Pfam" id="PF02826">
    <property type="entry name" value="2-Hacid_dh_C"/>
    <property type="match status" value="1"/>
</dbReference>
<keyword evidence="9" id="KW-0028">Amino-acid biosynthesis</keyword>
<dbReference type="Proteomes" id="UP001595823">
    <property type="component" value="Unassembled WGS sequence"/>
</dbReference>
<gene>
    <name evidence="11" type="primary">serA</name>
    <name evidence="11" type="ORF">ACFPET_10305</name>
</gene>
<reference evidence="12" key="1">
    <citation type="journal article" date="2019" name="Int. J. Syst. Evol. Microbiol.">
        <title>The Global Catalogue of Microorganisms (GCM) 10K type strain sequencing project: providing services to taxonomists for standard genome sequencing and annotation.</title>
        <authorList>
            <consortium name="The Broad Institute Genomics Platform"/>
            <consortium name="The Broad Institute Genome Sequencing Center for Infectious Disease"/>
            <person name="Wu L."/>
            <person name="Ma J."/>
        </authorList>
    </citation>
    <scope>NUCLEOTIDE SEQUENCE [LARGE SCALE GENOMIC DNA]</scope>
    <source>
        <strain evidence="12">IBRC-M 10908</strain>
    </source>
</reference>
<dbReference type="Gene3D" id="3.30.1330.90">
    <property type="entry name" value="D-3-phosphoglycerate dehydrogenase, domain 3"/>
    <property type="match status" value="1"/>
</dbReference>
<dbReference type="GO" id="GO:0004617">
    <property type="term" value="F:phosphoglycerate dehydrogenase activity"/>
    <property type="evidence" value="ECO:0007669"/>
    <property type="project" value="UniProtKB-EC"/>
</dbReference>
<dbReference type="PROSITE" id="PS00065">
    <property type="entry name" value="D_2_HYDROXYACID_DH_1"/>
    <property type="match status" value="1"/>
</dbReference>
<comment type="catalytic activity">
    <reaction evidence="8 9">
        <text>(2R)-3-phosphoglycerate + NAD(+) = 3-phosphooxypyruvate + NADH + H(+)</text>
        <dbReference type="Rhea" id="RHEA:12641"/>
        <dbReference type="ChEBI" id="CHEBI:15378"/>
        <dbReference type="ChEBI" id="CHEBI:18110"/>
        <dbReference type="ChEBI" id="CHEBI:57540"/>
        <dbReference type="ChEBI" id="CHEBI:57945"/>
        <dbReference type="ChEBI" id="CHEBI:58272"/>
        <dbReference type="EC" id="1.1.1.95"/>
    </reaction>
</comment>
<name>A0ABV8TYC4_9ACTN</name>
<dbReference type="InterPro" id="IPR006236">
    <property type="entry name" value="PGDH"/>
</dbReference>
<dbReference type="InterPro" id="IPR029752">
    <property type="entry name" value="D-isomer_DH_CS1"/>
</dbReference>
<evidence type="ECO:0000259" key="10">
    <source>
        <dbReference type="PROSITE" id="PS51671"/>
    </source>
</evidence>
<comment type="function">
    <text evidence="1">Catalyzes the reversible oxidation of 3-phospho-D-glycerate to 3-phosphonooxypyruvate, the first step of the phosphorylated L-serine biosynthesis pathway. Also catalyzes the reversible oxidation of 2-hydroxyglutarate to 2-oxoglutarate.</text>
</comment>
<evidence type="ECO:0000256" key="5">
    <source>
        <dbReference type="ARBA" id="ARBA00023002"/>
    </source>
</evidence>
<dbReference type="EC" id="1.1.1.95" evidence="9"/>
<dbReference type="InterPro" id="IPR045626">
    <property type="entry name" value="PGDH_ASB_dom"/>
</dbReference>
<dbReference type="EMBL" id="JBHSDK010000014">
    <property type="protein sequence ID" value="MFC4335590.1"/>
    <property type="molecule type" value="Genomic_DNA"/>
</dbReference>
<dbReference type="InterPro" id="IPR029009">
    <property type="entry name" value="ASB_dom_sf"/>
</dbReference>
<dbReference type="RefSeq" id="WP_380620606.1">
    <property type="nucleotide sequence ID" value="NZ_JBHSDK010000014.1"/>
</dbReference>
<dbReference type="SUPFAM" id="SSF52283">
    <property type="entry name" value="Formate/glycerate dehydrogenase catalytic domain-like"/>
    <property type="match status" value="1"/>
</dbReference>
<dbReference type="PANTHER" id="PTHR42938:SF47">
    <property type="entry name" value="HYDROXYPYRUVATE REDUCTASE"/>
    <property type="match status" value="1"/>
</dbReference>
<dbReference type="PROSITE" id="PS00670">
    <property type="entry name" value="D_2_HYDROXYACID_DH_2"/>
    <property type="match status" value="1"/>
</dbReference>
<dbReference type="InterPro" id="IPR002912">
    <property type="entry name" value="ACT_dom"/>
</dbReference>
<dbReference type="PANTHER" id="PTHR42938">
    <property type="entry name" value="FORMATE DEHYDROGENASE 1"/>
    <property type="match status" value="1"/>
</dbReference>
<comment type="similarity">
    <text evidence="3 9">Belongs to the D-isomer specific 2-hydroxyacid dehydrogenase family.</text>
</comment>
<comment type="caution">
    <text evidence="11">The sequence shown here is derived from an EMBL/GenBank/DDBJ whole genome shotgun (WGS) entry which is preliminary data.</text>
</comment>
<comment type="pathway">
    <text evidence="2 9">Amino-acid biosynthesis; L-serine biosynthesis; L-serine from 3-phospho-D-glycerate: step 1/3.</text>
</comment>
<evidence type="ECO:0000256" key="9">
    <source>
        <dbReference type="RuleBase" id="RU363003"/>
    </source>
</evidence>
<dbReference type="InterPro" id="IPR045865">
    <property type="entry name" value="ACT-like_dom_sf"/>
</dbReference>
<dbReference type="CDD" id="cd12173">
    <property type="entry name" value="PGDH_4"/>
    <property type="match status" value="1"/>
</dbReference>
<accession>A0ABV8TYC4</accession>
<dbReference type="Gene3D" id="3.30.70.260">
    <property type="match status" value="1"/>
</dbReference>
<dbReference type="InterPro" id="IPR036291">
    <property type="entry name" value="NAD(P)-bd_dom_sf"/>
</dbReference>